<organism evidence="1 2">
    <name type="scientific">Seminavis robusta</name>
    <dbReference type="NCBI Taxonomy" id="568900"/>
    <lineage>
        <taxon>Eukaryota</taxon>
        <taxon>Sar</taxon>
        <taxon>Stramenopiles</taxon>
        <taxon>Ochrophyta</taxon>
        <taxon>Bacillariophyta</taxon>
        <taxon>Bacillariophyceae</taxon>
        <taxon>Bacillariophycidae</taxon>
        <taxon>Naviculales</taxon>
        <taxon>Naviculaceae</taxon>
        <taxon>Seminavis</taxon>
    </lineage>
</organism>
<sequence>MDARCVQCAYIQPPPIWGEDELPAYYKLNGGLYCPDCFHSEKAKAVAEEHTLAKEEAKKRWLTAWLGSKDVPIAID</sequence>
<protein>
    <submittedName>
        <fullName evidence="1">Uncharacterized protein</fullName>
    </submittedName>
</protein>
<keyword evidence="2" id="KW-1185">Reference proteome</keyword>
<dbReference type="AlphaFoldDB" id="A0A9N8F455"/>
<dbReference type="Proteomes" id="UP001153069">
    <property type="component" value="Unassembled WGS sequence"/>
</dbReference>
<accession>A0A9N8F455</accession>
<dbReference type="EMBL" id="CAICTM010002805">
    <property type="protein sequence ID" value="CAB9530255.1"/>
    <property type="molecule type" value="Genomic_DNA"/>
</dbReference>
<evidence type="ECO:0000313" key="2">
    <source>
        <dbReference type="Proteomes" id="UP001153069"/>
    </source>
</evidence>
<name>A0A9N8F455_9STRA</name>
<gene>
    <name evidence="1" type="ORF">SEMRO_2807_G337540.1</name>
</gene>
<evidence type="ECO:0000313" key="1">
    <source>
        <dbReference type="EMBL" id="CAB9530255.1"/>
    </source>
</evidence>
<reference evidence="1" key="1">
    <citation type="submission" date="2020-06" db="EMBL/GenBank/DDBJ databases">
        <authorList>
            <consortium name="Plant Systems Biology data submission"/>
        </authorList>
    </citation>
    <scope>NUCLEOTIDE SEQUENCE</scope>
    <source>
        <strain evidence="1">D6</strain>
    </source>
</reference>
<comment type="caution">
    <text evidence="1">The sequence shown here is derived from an EMBL/GenBank/DDBJ whole genome shotgun (WGS) entry which is preliminary data.</text>
</comment>
<proteinExistence type="predicted"/>